<organism evidence="2 3">
    <name type="scientific">Brassica carinata</name>
    <name type="common">Ethiopian mustard</name>
    <name type="synonym">Abyssinian cabbage</name>
    <dbReference type="NCBI Taxonomy" id="52824"/>
    <lineage>
        <taxon>Eukaryota</taxon>
        <taxon>Viridiplantae</taxon>
        <taxon>Streptophyta</taxon>
        <taxon>Embryophyta</taxon>
        <taxon>Tracheophyta</taxon>
        <taxon>Spermatophyta</taxon>
        <taxon>Magnoliopsida</taxon>
        <taxon>eudicotyledons</taxon>
        <taxon>Gunneridae</taxon>
        <taxon>Pentapetalae</taxon>
        <taxon>rosids</taxon>
        <taxon>malvids</taxon>
        <taxon>Brassicales</taxon>
        <taxon>Brassicaceae</taxon>
        <taxon>Brassiceae</taxon>
        <taxon>Brassica</taxon>
    </lineage>
</organism>
<evidence type="ECO:0000313" key="2">
    <source>
        <dbReference type="EMBL" id="KAG2322975.1"/>
    </source>
</evidence>
<dbReference type="AlphaFoldDB" id="A0A8X8B564"/>
<dbReference type="Proteomes" id="UP000886595">
    <property type="component" value="Unassembled WGS sequence"/>
</dbReference>
<reference evidence="2 3" key="1">
    <citation type="submission" date="2020-02" db="EMBL/GenBank/DDBJ databases">
        <authorList>
            <person name="Ma Q."/>
            <person name="Huang Y."/>
            <person name="Song X."/>
            <person name="Pei D."/>
        </authorList>
    </citation>
    <scope>NUCLEOTIDE SEQUENCE [LARGE SCALE GENOMIC DNA]</scope>
    <source>
        <strain evidence="2">Sxm20200214</strain>
        <tissue evidence="2">Leaf</tissue>
    </source>
</reference>
<comment type="caution">
    <text evidence="2">The sequence shown here is derived from an EMBL/GenBank/DDBJ whole genome shotgun (WGS) entry which is preliminary data.</text>
</comment>
<feature type="compositionally biased region" description="Low complexity" evidence="1">
    <location>
        <begin position="31"/>
        <end position="47"/>
    </location>
</feature>
<evidence type="ECO:0000256" key="1">
    <source>
        <dbReference type="SAM" id="MobiDB-lite"/>
    </source>
</evidence>
<proteinExistence type="predicted"/>
<name>A0A8X8B564_BRACI</name>
<protein>
    <submittedName>
        <fullName evidence="2">Uncharacterized protein</fullName>
    </submittedName>
</protein>
<sequence length="435" mass="49018">MEIAVIDQTSEMDENTARRSTSVNRGSVRVTSSHSHGSKSGTGDSTGLQFPENPLVELMYLRETNGIMEYHESFEKLRSKTIFSGKHLVKAYLVGLETDTQAFVRRYQPQSINECFVLGRMYEKVHHRTYTSEGSSSGNCGLSVSLGTTTSVIPDVELTDSEAMGSESKIEPESVPVILKCSSLGLEPTGEMTSIMEIDIVQQENLIMDRELLEDEIHGVIHGVKSLGLQEFNPPEPPVELHKRISDHISSQATKSTHTQVPKSNLEPSFQIYKEPLSVNHDYYSGFNLSDLVERSELAQRQIDCLAVNLENSTTLLSAHQLFEQMILREQQQWILSKMTKSWKFKYKFKRQSGLSFADVRCFVDLGLCPSAVWKEKNQKQQVIRGLSRKQLLVGDMEHVSNDDTWGKLRDESAFSPTLLPELEQQVLDTSVNKP</sequence>
<gene>
    <name evidence="2" type="ORF">Bca52824_016188</name>
</gene>
<dbReference type="EMBL" id="JAAMPC010000003">
    <property type="protein sequence ID" value="KAG2322975.1"/>
    <property type="molecule type" value="Genomic_DNA"/>
</dbReference>
<evidence type="ECO:0000313" key="3">
    <source>
        <dbReference type="Proteomes" id="UP000886595"/>
    </source>
</evidence>
<accession>A0A8X8B564</accession>
<keyword evidence="3" id="KW-1185">Reference proteome</keyword>
<feature type="region of interest" description="Disordered" evidence="1">
    <location>
        <begin position="1"/>
        <end position="50"/>
    </location>
</feature>